<dbReference type="Proteomes" id="UP000184144">
    <property type="component" value="Unassembled WGS sequence"/>
</dbReference>
<dbReference type="RefSeq" id="WP_073141629.1">
    <property type="nucleotide sequence ID" value="NZ_FQUV01000002.1"/>
</dbReference>
<evidence type="ECO:0008006" key="4">
    <source>
        <dbReference type="Google" id="ProtNLM"/>
    </source>
</evidence>
<feature type="chain" id="PRO_5012341176" description="DUF2059 domain-containing protein" evidence="1">
    <location>
        <begin position="20"/>
        <end position="273"/>
    </location>
</feature>
<feature type="signal peptide" evidence="1">
    <location>
        <begin position="1"/>
        <end position="19"/>
    </location>
</feature>
<dbReference type="OrthoDB" id="7841298at2"/>
<dbReference type="AlphaFoldDB" id="A0A1M4WCS5"/>
<keyword evidence="3" id="KW-1185">Reference proteome</keyword>
<accession>A0A1M4WCS5</accession>
<sequence>MRLLTATFTALMISAAAVSAQSASMLDRYFTALDMETVFEVLRDEGVTAGQDMSGPEGVSPSPAWTARLERIYEPEKAKQSFLEGMSSIDDLEASEEALAFFETDLGARIVQIEIEARKTLNEEGGEDAAARNVATIRKEDPALYLMYQEFIKVNDLVESNVAGALNSNLAFYRGMATSESYAEGLSESFMLNSVWEQEPEIRQEMEEWTINFSSVAYSGLTKAELQRYIDISKTPAGQRLNSVLFAGFDKMFEQQSYELGRATAEFMIGEDT</sequence>
<gene>
    <name evidence="2" type="ORF">SAMN05444273_102579</name>
</gene>
<evidence type="ECO:0000313" key="2">
    <source>
        <dbReference type="EMBL" id="SHE78975.1"/>
    </source>
</evidence>
<reference evidence="3" key="1">
    <citation type="submission" date="2016-11" db="EMBL/GenBank/DDBJ databases">
        <authorList>
            <person name="Varghese N."/>
            <person name="Submissions S."/>
        </authorList>
    </citation>
    <scope>NUCLEOTIDE SEQUENCE [LARGE SCALE GENOMIC DNA]</scope>
    <source>
        <strain evidence="3">DSM 100566</strain>
    </source>
</reference>
<evidence type="ECO:0000256" key="1">
    <source>
        <dbReference type="SAM" id="SignalP"/>
    </source>
</evidence>
<keyword evidence="1" id="KW-0732">Signal</keyword>
<dbReference type="EMBL" id="FQUV01000002">
    <property type="protein sequence ID" value="SHE78975.1"/>
    <property type="molecule type" value="Genomic_DNA"/>
</dbReference>
<organism evidence="2 3">
    <name type="scientific">Litoreibacter ascidiaceicola</name>
    <dbReference type="NCBI Taxonomy" id="1486859"/>
    <lineage>
        <taxon>Bacteria</taxon>
        <taxon>Pseudomonadati</taxon>
        <taxon>Pseudomonadota</taxon>
        <taxon>Alphaproteobacteria</taxon>
        <taxon>Rhodobacterales</taxon>
        <taxon>Roseobacteraceae</taxon>
        <taxon>Litoreibacter</taxon>
    </lineage>
</organism>
<dbReference type="STRING" id="1486859.SAMN05444273_102579"/>
<evidence type="ECO:0000313" key="3">
    <source>
        <dbReference type="Proteomes" id="UP000184144"/>
    </source>
</evidence>
<name>A0A1M4WCS5_9RHOB</name>
<protein>
    <recommendedName>
        <fullName evidence="4">DUF2059 domain-containing protein</fullName>
    </recommendedName>
</protein>
<proteinExistence type="predicted"/>